<evidence type="ECO:0000313" key="3">
    <source>
        <dbReference type="Proteomes" id="UP001162164"/>
    </source>
</evidence>
<name>A0ABQ9JST4_9CUCU</name>
<reference evidence="2" key="1">
    <citation type="journal article" date="2023" name="Insect Mol. Biol.">
        <title>Genome sequencing provides insights into the evolution of gene families encoding plant cell wall-degrading enzymes in longhorned beetles.</title>
        <authorList>
            <person name="Shin N.R."/>
            <person name="Okamura Y."/>
            <person name="Kirsch R."/>
            <person name="Pauchet Y."/>
        </authorList>
    </citation>
    <scope>NUCLEOTIDE SEQUENCE</scope>
    <source>
        <strain evidence="2">MMC_N1</strain>
    </source>
</reference>
<dbReference type="EMBL" id="JAPWTJ010000220">
    <property type="protein sequence ID" value="KAJ8980939.1"/>
    <property type="molecule type" value="Genomic_DNA"/>
</dbReference>
<evidence type="ECO:0000313" key="2">
    <source>
        <dbReference type="EMBL" id="KAJ8980939.1"/>
    </source>
</evidence>
<gene>
    <name evidence="2" type="ORF">NQ317_000949</name>
</gene>
<accession>A0ABQ9JST4</accession>
<keyword evidence="3" id="KW-1185">Reference proteome</keyword>
<sequence length="64" mass="7366">MASFAVKSLPQTSPPHAGLPPFKTFQMRRGVELYCKFVPPENDSLETGHFFIKKFSCWKPIHTR</sequence>
<feature type="region of interest" description="Disordered" evidence="1">
    <location>
        <begin position="1"/>
        <end position="20"/>
    </location>
</feature>
<protein>
    <submittedName>
        <fullName evidence="2">Uncharacterized protein</fullName>
    </submittedName>
</protein>
<comment type="caution">
    <text evidence="2">The sequence shown here is derived from an EMBL/GenBank/DDBJ whole genome shotgun (WGS) entry which is preliminary data.</text>
</comment>
<organism evidence="2 3">
    <name type="scientific">Molorchus minor</name>
    <dbReference type="NCBI Taxonomy" id="1323400"/>
    <lineage>
        <taxon>Eukaryota</taxon>
        <taxon>Metazoa</taxon>
        <taxon>Ecdysozoa</taxon>
        <taxon>Arthropoda</taxon>
        <taxon>Hexapoda</taxon>
        <taxon>Insecta</taxon>
        <taxon>Pterygota</taxon>
        <taxon>Neoptera</taxon>
        <taxon>Endopterygota</taxon>
        <taxon>Coleoptera</taxon>
        <taxon>Polyphaga</taxon>
        <taxon>Cucujiformia</taxon>
        <taxon>Chrysomeloidea</taxon>
        <taxon>Cerambycidae</taxon>
        <taxon>Lamiinae</taxon>
        <taxon>Monochamini</taxon>
        <taxon>Molorchus</taxon>
    </lineage>
</organism>
<evidence type="ECO:0000256" key="1">
    <source>
        <dbReference type="SAM" id="MobiDB-lite"/>
    </source>
</evidence>
<proteinExistence type="predicted"/>
<dbReference type="Proteomes" id="UP001162164">
    <property type="component" value="Unassembled WGS sequence"/>
</dbReference>